<keyword evidence="1" id="KW-0547">Nucleotide-binding</keyword>
<dbReference type="Proteomes" id="UP000003136">
    <property type="component" value="Unassembled WGS sequence"/>
</dbReference>
<evidence type="ECO:0000256" key="1">
    <source>
        <dbReference type="ARBA" id="ARBA00022741"/>
    </source>
</evidence>
<accession>B7ARY6</accession>
<dbReference type="FunFam" id="3.40.50.300:FF:000011">
    <property type="entry name" value="Putative ABC transporter ATP-binding component"/>
    <property type="match status" value="1"/>
</dbReference>
<feature type="domain" description="ABC transporter" evidence="4">
    <location>
        <begin position="346"/>
        <end position="543"/>
    </location>
</feature>
<dbReference type="AlphaFoldDB" id="B7ARY6"/>
<dbReference type="Pfam" id="PF12848">
    <property type="entry name" value="ABC_tran_Xtn"/>
    <property type="match status" value="1"/>
</dbReference>
<dbReference type="PROSITE" id="PS50893">
    <property type="entry name" value="ABC_TRANSPORTER_2"/>
    <property type="match status" value="2"/>
</dbReference>
<keyword evidence="6" id="KW-1185">Reference proteome</keyword>
<reference evidence="5 6" key="2">
    <citation type="submission" date="2008-11" db="EMBL/GenBank/DDBJ databases">
        <authorList>
            <person name="Fulton L."/>
            <person name="Clifton S."/>
            <person name="Fulton B."/>
            <person name="Xu J."/>
            <person name="Minx P."/>
            <person name="Pepin K.H."/>
            <person name="Johnson M."/>
            <person name="Bhonagiri V."/>
            <person name="Nash W.E."/>
            <person name="Mardis E.R."/>
            <person name="Wilson R.K."/>
        </authorList>
    </citation>
    <scope>NUCLEOTIDE SEQUENCE [LARGE SCALE GENOMIC DNA]</scope>
    <source>
        <strain evidence="5 6">ATCC 43243</strain>
    </source>
</reference>
<dbReference type="PANTHER" id="PTHR42855:SF2">
    <property type="entry name" value="DRUG RESISTANCE ABC TRANSPORTER,ATP-BINDING PROTEIN"/>
    <property type="match status" value="1"/>
</dbReference>
<evidence type="ECO:0000256" key="3">
    <source>
        <dbReference type="SAM" id="Coils"/>
    </source>
</evidence>
<feature type="domain" description="ABC transporter" evidence="4">
    <location>
        <begin position="30"/>
        <end position="285"/>
    </location>
</feature>
<protein>
    <recommendedName>
        <fullName evidence="4">ABC transporter domain-containing protein</fullName>
    </recommendedName>
</protein>
<dbReference type="InterPro" id="IPR003593">
    <property type="entry name" value="AAA+_ATPase"/>
</dbReference>
<dbReference type="FunFam" id="3.40.50.300:FF:000905">
    <property type="entry name" value="Heme ABC transporter ATP-binding protein"/>
    <property type="match status" value="1"/>
</dbReference>
<keyword evidence="2" id="KW-0067">ATP-binding</keyword>
<dbReference type="InterPro" id="IPR051309">
    <property type="entry name" value="ABCF_ATPase"/>
</dbReference>
<dbReference type="STRING" id="483218.BACPEC_01840"/>
<sequence length="544" mass="62275">MIEYTSVCIRIQTSDARKDGARMETTMSILNVEHLNHGFGDRAILKDVSFRLLKGEHVGFIGANGEGKSTFMNIITGKLMPDEGKIEWAKNIRVGYLDQHAVLEKGQTINDVLNDAFKFLFELEARMNTICDKMGEASPEELEVMLAELEEIQNTLDSHDFYIIDTKVNEVARALGLTDIGLDRDVTELSGGQRTKVLLAKLLLEKPDILLLDEPTNYLDESHIEWLKRYLNEYENAFILISHDIPFLNSVINLIYHIDNGELTRYVGNYDDYMRVYEMKKSQLEAAYKKQQQEIDDLKDFVARNKARVATRNMAMSRQKKLDKMDVIELAQEKPKPEFNFREARTPGRYIFETKDLVIGYDTPLSRPLNLTMERGQKIAMTGANGIGKTTLLKSIMGYIKPISGQSVLGDYLYPGYFEQEKKYESNITCIDELWSEFPAMTQYDVRTALAKCGLMTKHIESLMKVLSGGEQAKVRLCKLINHETNLLLLDEPTNHLDVDAKDELKRALKAYKGSILLICHEPEFYEDIVTDVWNCEEWTTKAL</sequence>
<evidence type="ECO:0000256" key="2">
    <source>
        <dbReference type="ARBA" id="ARBA00022840"/>
    </source>
</evidence>
<dbReference type="SMART" id="SM00382">
    <property type="entry name" value="AAA"/>
    <property type="match status" value="2"/>
</dbReference>
<dbReference type="PROSITE" id="PS00211">
    <property type="entry name" value="ABC_TRANSPORTER_1"/>
    <property type="match status" value="2"/>
</dbReference>
<feature type="coiled-coil region" evidence="3">
    <location>
        <begin position="274"/>
        <end position="301"/>
    </location>
</feature>
<dbReference type="CDD" id="cd03221">
    <property type="entry name" value="ABCF_EF-3"/>
    <property type="match status" value="2"/>
</dbReference>
<dbReference type="HOGENOM" id="CLU_000604_36_0_9"/>
<dbReference type="InterPro" id="IPR027417">
    <property type="entry name" value="P-loop_NTPase"/>
</dbReference>
<keyword evidence="3" id="KW-0175">Coiled coil</keyword>
<name>B7ARY6_9FIRM</name>
<dbReference type="EMBL" id="ABVQ01000036">
    <property type="protein sequence ID" value="EEC57332.1"/>
    <property type="molecule type" value="Genomic_DNA"/>
</dbReference>
<dbReference type="InterPro" id="IPR017871">
    <property type="entry name" value="ABC_transporter-like_CS"/>
</dbReference>
<dbReference type="Gene3D" id="3.40.50.300">
    <property type="entry name" value="P-loop containing nucleotide triphosphate hydrolases"/>
    <property type="match status" value="2"/>
</dbReference>
<evidence type="ECO:0000313" key="5">
    <source>
        <dbReference type="EMBL" id="EEC57332.1"/>
    </source>
</evidence>
<dbReference type="Pfam" id="PF00005">
    <property type="entry name" value="ABC_tran"/>
    <property type="match status" value="2"/>
</dbReference>
<evidence type="ECO:0000259" key="4">
    <source>
        <dbReference type="PROSITE" id="PS50893"/>
    </source>
</evidence>
<dbReference type="InterPro" id="IPR032781">
    <property type="entry name" value="ABC_tran_Xtn"/>
</dbReference>
<dbReference type="eggNOG" id="COG0488">
    <property type="taxonomic scope" value="Bacteria"/>
</dbReference>
<dbReference type="GO" id="GO:0005524">
    <property type="term" value="F:ATP binding"/>
    <property type="evidence" value="ECO:0007669"/>
    <property type="project" value="UniProtKB-KW"/>
</dbReference>
<evidence type="ECO:0000313" key="6">
    <source>
        <dbReference type="Proteomes" id="UP000003136"/>
    </source>
</evidence>
<reference evidence="5 6" key="1">
    <citation type="submission" date="2008-11" db="EMBL/GenBank/DDBJ databases">
        <title>Draft genome sequence of Bacteroides pectinophilus (ATCC 43243).</title>
        <authorList>
            <person name="Sudarsanam P."/>
            <person name="Ley R."/>
            <person name="Guruge J."/>
            <person name="Turnbaugh P.J."/>
            <person name="Mahowald M."/>
            <person name="Liep D."/>
            <person name="Gordon J."/>
        </authorList>
    </citation>
    <scope>NUCLEOTIDE SEQUENCE [LARGE SCALE GENOMIC DNA]</scope>
    <source>
        <strain evidence="5 6">ATCC 43243</strain>
    </source>
</reference>
<dbReference type="SUPFAM" id="SSF52540">
    <property type="entry name" value="P-loop containing nucleoside triphosphate hydrolases"/>
    <property type="match status" value="2"/>
</dbReference>
<dbReference type="InterPro" id="IPR003439">
    <property type="entry name" value="ABC_transporter-like_ATP-bd"/>
</dbReference>
<dbReference type="PANTHER" id="PTHR42855">
    <property type="entry name" value="ABC TRANSPORTER ATP-BINDING SUBUNIT"/>
    <property type="match status" value="1"/>
</dbReference>
<organism evidence="5 6">
    <name type="scientific">[Bacteroides] pectinophilus ATCC 43243</name>
    <dbReference type="NCBI Taxonomy" id="483218"/>
    <lineage>
        <taxon>Bacteria</taxon>
        <taxon>Bacillati</taxon>
        <taxon>Bacillota</taxon>
        <taxon>Clostridia</taxon>
        <taxon>Eubacteriales</taxon>
    </lineage>
</organism>
<proteinExistence type="predicted"/>
<dbReference type="GO" id="GO:0016887">
    <property type="term" value="F:ATP hydrolysis activity"/>
    <property type="evidence" value="ECO:0007669"/>
    <property type="project" value="InterPro"/>
</dbReference>
<gene>
    <name evidence="5" type="ORF">BACPEC_01840</name>
</gene>